<evidence type="ECO:0000313" key="3">
    <source>
        <dbReference type="Proteomes" id="UP000216225"/>
    </source>
</evidence>
<reference evidence="2 3" key="1">
    <citation type="submission" date="2018-09" db="EMBL/GenBank/DDBJ databases">
        <title>Genome comparison of Alicycliphilus sp. BQ1, a polyurethanolytic bacterium, with its closest phylogenetic relatives Alicycliphilus denitrificans BC and K601, unable to attack polyurethane.</title>
        <authorList>
            <person name="Loza-Tavera H."/>
            <person name="Lozano L."/>
            <person name="Cevallos M."/>
            <person name="Maya-Lucas O."/>
            <person name="Garcia-Mena J."/>
            <person name="Hernandez J."/>
        </authorList>
    </citation>
    <scope>NUCLEOTIDE SEQUENCE [LARGE SCALE GENOMIC DNA]</scope>
    <source>
        <strain evidence="2 3">BQ1</strain>
    </source>
</reference>
<proteinExistence type="predicted"/>
<feature type="chain" id="PRO_5019397393" evidence="1">
    <location>
        <begin position="19"/>
        <end position="115"/>
    </location>
</feature>
<evidence type="ECO:0000256" key="1">
    <source>
        <dbReference type="SAM" id="SignalP"/>
    </source>
</evidence>
<dbReference type="RefSeq" id="WP_094434405.1">
    <property type="nucleotide sequence ID" value="NZ_AP024172.1"/>
</dbReference>
<feature type="signal peptide" evidence="1">
    <location>
        <begin position="1"/>
        <end position="18"/>
    </location>
</feature>
<evidence type="ECO:0000313" key="2">
    <source>
        <dbReference type="EMBL" id="RKJ98396.1"/>
    </source>
</evidence>
<dbReference type="Proteomes" id="UP000216225">
    <property type="component" value="Unassembled WGS sequence"/>
</dbReference>
<name>A0A420KEQ4_9BURK</name>
<protein>
    <submittedName>
        <fullName evidence="2">Uncharacterized protein</fullName>
    </submittedName>
</protein>
<sequence>MHPSLKSLALATSTLAMAAPAVTHAAQNGCTVKARSDAVVLMHCKENLSETAWVEAAKAACEPGKACNVWIWEDPGKMPLVAPKTDAELPKSATGAAVAVWANDTASLIKLKKVR</sequence>
<gene>
    <name evidence="2" type="ORF">CE154_001080</name>
</gene>
<keyword evidence="1" id="KW-0732">Signal</keyword>
<dbReference type="AlphaFoldDB" id="A0A420KEQ4"/>
<dbReference type="EMBL" id="NKDB02000001">
    <property type="protein sequence ID" value="RKJ98396.1"/>
    <property type="molecule type" value="Genomic_DNA"/>
</dbReference>
<accession>A0A420KEQ4</accession>
<organism evidence="2 3">
    <name type="scientific">Alicycliphilus denitrificans</name>
    <dbReference type="NCBI Taxonomy" id="179636"/>
    <lineage>
        <taxon>Bacteria</taxon>
        <taxon>Pseudomonadati</taxon>
        <taxon>Pseudomonadota</taxon>
        <taxon>Betaproteobacteria</taxon>
        <taxon>Burkholderiales</taxon>
        <taxon>Comamonadaceae</taxon>
        <taxon>Alicycliphilus</taxon>
    </lineage>
</organism>
<comment type="caution">
    <text evidence="2">The sequence shown here is derived from an EMBL/GenBank/DDBJ whole genome shotgun (WGS) entry which is preliminary data.</text>
</comment>